<comment type="caution">
    <text evidence="1">The sequence shown here is derived from an EMBL/GenBank/DDBJ whole genome shotgun (WGS) entry which is preliminary data.</text>
</comment>
<proteinExistence type="predicted"/>
<name>A0ABP9IE96_9ACTN</name>
<dbReference type="RefSeq" id="WP_345680932.1">
    <property type="nucleotide sequence ID" value="NZ_BAABHS010000059.1"/>
</dbReference>
<protein>
    <submittedName>
        <fullName evidence="1">Uncharacterized protein</fullName>
    </submittedName>
</protein>
<dbReference type="Proteomes" id="UP001500466">
    <property type="component" value="Unassembled WGS sequence"/>
</dbReference>
<sequence length="127" mass="14325">MPRYVSGFEPPADGWSVDRGDFLDRLARAWPRAVVDPIGDARPGGVRDATWTYAERDLAVEGWLQRGHNAIVLDGDDELVAQFAAWFRKLVPDEIEVVFADEGYWAHVILPPNVTPEDVMRLYGDED</sequence>
<evidence type="ECO:0000313" key="2">
    <source>
        <dbReference type="Proteomes" id="UP001500466"/>
    </source>
</evidence>
<accession>A0ABP9IE96</accession>
<gene>
    <name evidence="1" type="ORF">GCM10023205_81370</name>
</gene>
<reference evidence="2" key="1">
    <citation type="journal article" date="2019" name="Int. J. Syst. Evol. Microbiol.">
        <title>The Global Catalogue of Microorganisms (GCM) 10K type strain sequencing project: providing services to taxonomists for standard genome sequencing and annotation.</title>
        <authorList>
            <consortium name="The Broad Institute Genomics Platform"/>
            <consortium name="The Broad Institute Genome Sequencing Center for Infectious Disease"/>
            <person name="Wu L."/>
            <person name="Ma J."/>
        </authorList>
    </citation>
    <scope>NUCLEOTIDE SEQUENCE [LARGE SCALE GENOMIC DNA]</scope>
    <source>
        <strain evidence="2">JCM 17986</strain>
    </source>
</reference>
<dbReference type="EMBL" id="BAABHS010000059">
    <property type="protein sequence ID" value="GAA4995963.1"/>
    <property type="molecule type" value="Genomic_DNA"/>
</dbReference>
<keyword evidence="2" id="KW-1185">Reference proteome</keyword>
<organism evidence="1 2">
    <name type="scientific">Yinghuangia aomiensis</name>
    <dbReference type="NCBI Taxonomy" id="676205"/>
    <lineage>
        <taxon>Bacteria</taxon>
        <taxon>Bacillati</taxon>
        <taxon>Actinomycetota</taxon>
        <taxon>Actinomycetes</taxon>
        <taxon>Kitasatosporales</taxon>
        <taxon>Streptomycetaceae</taxon>
        <taxon>Yinghuangia</taxon>
    </lineage>
</organism>
<evidence type="ECO:0000313" key="1">
    <source>
        <dbReference type="EMBL" id="GAA4995963.1"/>
    </source>
</evidence>